<proteinExistence type="predicted"/>
<keyword evidence="4" id="KW-1185">Reference proteome</keyword>
<evidence type="ECO:0000256" key="2">
    <source>
        <dbReference type="SAM" id="SignalP"/>
    </source>
</evidence>
<feature type="signal peptide" evidence="2">
    <location>
        <begin position="1"/>
        <end position="26"/>
    </location>
</feature>
<evidence type="ECO:0000256" key="1">
    <source>
        <dbReference type="ARBA" id="ARBA00022729"/>
    </source>
</evidence>
<reference evidence="3" key="1">
    <citation type="submission" date="2020-09" db="EMBL/GenBank/DDBJ databases">
        <title>Pelagicoccus enzymogenes sp. nov. with an EPS production, isolated from marine sediment.</title>
        <authorList>
            <person name="Feng X."/>
        </authorList>
    </citation>
    <scope>NUCLEOTIDE SEQUENCE</scope>
    <source>
        <strain evidence="3">NFK12</strain>
    </source>
</reference>
<feature type="chain" id="PRO_5036885144" evidence="2">
    <location>
        <begin position="27"/>
        <end position="425"/>
    </location>
</feature>
<dbReference type="Gene3D" id="2.130.10.130">
    <property type="entry name" value="Integrin alpha, N-terminal"/>
    <property type="match status" value="2"/>
</dbReference>
<dbReference type="EMBL" id="JACYFG010000006">
    <property type="protein sequence ID" value="MBD5778566.1"/>
    <property type="molecule type" value="Genomic_DNA"/>
</dbReference>
<comment type="caution">
    <text evidence="3">The sequence shown here is derived from an EMBL/GenBank/DDBJ whole genome shotgun (WGS) entry which is preliminary data.</text>
</comment>
<organism evidence="3 4">
    <name type="scientific">Pelagicoccus enzymogenes</name>
    <dbReference type="NCBI Taxonomy" id="2773457"/>
    <lineage>
        <taxon>Bacteria</taxon>
        <taxon>Pseudomonadati</taxon>
        <taxon>Verrucomicrobiota</taxon>
        <taxon>Opitutia</taxon>
        <taxon>Puniceicoccales</taxon>
        <taxon>Pelagicoccaceae</taxon>
        <taxon>Pelagicoccus</taxon>
    </lineage>
</organism>
<dbReference type="Proteomes" id="UP000622317">
    <property type="component" value="Unassembled WGS sequence"/>
</dbReference>
<dbReference type="RefSeq" id="WP_191615702.1">
    <property type="nucleotide sequence ID" value="NZ_JACYFG010000006.1"/>
</dbReference>
<dbReference type="SUPFAM" id="SSF69318">
    <property type="entry name" value="Integrin alpha N-terminal domain"/>
    <property type="match status" value="1"/>
</dbReference>
<dbReference type="PANTHER" id="PTHR44103:SF1">
    <property type="entry name" value="PROPROTEIN CONVERTASE P"/>
    <property type="match status" value="1"/>
</dbReference>
<dbReference type="PANTHER" id="PTHR44103">
    <property type="entry name" value="PROPROTEIN CONVERTASE P"/>
    <property type="match status" value="1"/>
</dbReference>
<dbReference type="Pfam" id="PF13517">
    <property type="entry name" value="FG-GAP_3"/>
    <property type="match status" value="2"/>
</dbReference>
<name>A0A927F7D0_9BACT</name>
<dbReference type="InterPro" id="IPR013517">
    <property type="entry name" value="FG-GAP"/>
</dbReference>
<evidence type="ECO:0000313" key="4">
    <source>
        <dbReference type="Proteomes" id="UP000622317"/>
    </source>
</evidence>
<dbReference type="AlphaFoldDB" id="A0A927F7D0"/>
<dbReference type="InterPro" id="IPR028994">
    <property type="entry name" value="Integrin_alpha_N"/>
</dbReference>
<keyword evidence="1 2" id="KW-0732">Signal</keyword>
<gene>
    <name evidence="3" type="ORF">IEN85_03620</name>
</gene>
<evidence type="ECO:0000313" key="3">
    <source>
        <dbReference type="EMBL" id="MBD5778566.1"/>
    </source>
</evidence>
<accession>A0A927F7D0</accession>
<sequence length="425" mass="46330">MPRIPSKLRPIPFLAAALASQLTLPAAPSADSPTPTRTYTPQPIGELAQSEAWITDLCIADLDGDGHLDVIFADGRLHRISALFGDGALGFTERSLNEQTAGPAHVEASDFDQDGDLDILVACMGVIFPSNQKIGSIEILEQTDPLVFERRVIGSQLARVTDLQAGDLDGDGDLDLAVGQFGYEQGEVRWLENKGNWQFASHPLLALPGAIHTPIADLDGDGHLDIVALISQQWEEVHFFKGNGKGDFRNQVIFASSNQDFGSSGLSLADIDADGDLDVLYTNGDGFDYARPGPRPHHGLQILFNESGRFRTRRIADFPGAFSPHAADLNDDGRLDILLTSCFNHWENKPTSLAAYFAQPDGSYQLHPLAREPTHLVVVDSADFDHDGTLELVTGAFQAYPPFENLSRITLWTRDDHNKINSNSP</sequence>
<protein>
    <submittedName>
        <fullName evidence="3">VCBS repeat-containing protein</fullName>
    </submittedName>
</protein>